<reference evidence="2 3" key="1">
    <citation type="journal article" date="2019" name="Int. J. Syst. Evol. Microbiol.">
        <title>The Global Catalogue of Microorganisms (GCM) 10K type strain sequencing project: providing services to taxonomists for standard genome sequencing and annotation.</title>
        <authorList>
            <consortium name="The Broad Institute Genomics Platform"/>
            <consortium name="The Broad Institute Genome Sequencing Center for Infectious Disease"/>
            <person name="Wu L."/>
            <person name="Ma J."/>
        </authorList>
    </citation>
    <scope>NUCLEOTIDE SEQUENCE [LARGE SCALE GENOMIC DNA]</scope>
    <source>
        <strain evidence="2 3">JCM 3325</strain>
    </source>
</reference>
<dbReference type="EMBL" id="BAAARW010000026">
    <property type="protein sequence ID" value="GAA2441575.1"/>
    <property type="molecule type" value="Genomic_DNA"/>
</dbReference>
<evidence type="ECO:0000313" key="2">
    <source>
        <dbReference type="EMBL" id="GAA2441575.1"/>
    </source>
</evidence>
<keyword evidence="3" id="KW-1185">Reference proteome</keyword>
<dbReference type="Proteomes" id="UP001501231">
    <property type="component" value="Unassembled WGS sequence"/>
</dbReference>
<accession>A0ABN3JZ48</accession>
<keyword evidence="1" id="KW-1133">Transmembrane helix</keyword>
<feature type="transmembrane region" description="Helical" evidence="1">
    <location>
        <begin position="12"/>
        <end position="30"/>
    </location>
</feature>
<protein>
    <submittedName>
        <fullName evidence="2">Uncharacterized protein</fullName>
    </submittedName>
</protein>
<organism evidence="2 3">
    <name type="scientific">Actinomadura vinacea</name>
    <dbReference type="NCBI Taxonomy" id="115336"/>
    <lineage>
        <taxon>Bacteria</taxon>
        <taxon>Bacillati</taxon>
        <taxon>Actinomycetota</taxon>
        <taxon>Actinomycetes</taxon>
        <taxon>Streptosporangiales</taxon>
        <taxon>Thermomonosporaceae</taxon>
        <taxon>Actinomadura</taxon>
    </lineage>
</organism>
<sequence>MLSPERLLRQTGLGMAVAIFVAAVIIRWRRWSGTERGVRRLSCQGGCTVWTRTVGATQDGRIQLPRWRRGHLVSVALEGAKC</sequence>
<evidence type="ECO:0000313" key="3">
    <source>
        <dbReference type="Proteomes" id="UP001501231"/>
    </source>
</evidence>
<evidence type="ECO:0000256" key="1">
    <source>
        <dbReference type="SAM" id="Phobius"/>
    </source>
</evidence>
<keyword evidence="1" id="KW-0812">Transmembrane</keyword>
<name>A0ABN3JZ48_9ACTN</name>
<gene>
    <name evidence="2" type="ORF">GCM10010191_67260</name>
</gene>
<keyword evidence="1" id="KW-0472">Membrane</keyword>
<proteinExistence type="predicted"/>
<comment type="caution">
    <text evidence="2">The sequence shown here is derived from an EMBL/GenBank/DDBJ whole genome shotgun (WGS) entry which is preliminary data.</text>
</comment>